<dbReference type="GO" id="GO:0032131">
    <property type="term" value="F:alkylated DNA binding"/>
    <property type="evidence" value="ECO:0000318"/>
    <property type="project" value="GO_Central"/>
</dbReference>
<evidence type="ECO:0000256" key="1">
    <source>
        <dbReference type="ARBA" id="ARBA00010817"/>
    </source>
</evidence>
<evidence type="ECO:0000313" key="5">
    <source>
        <dbReference type="EMBL" id="PNR52728.1"/>
    </source>
</evidence>
<reference evidence="5 7" key="1">
    <citation type="journal article" date="2008" name="Science">
        <title>The Physcomitrella genome reveals evolutionary insights into the conquest of land by plants.</title>
        <authorList>
            <person name="Rensing S."/>
            <person name="Lang D."/>
            <person name="Zimmer A."/>
            <person name="Terry A."/>
            <person name="Salamov A."/>
            <person name="Shapiro H."/>
            <person name="Nishiyama T."/>
            <person name="Perroud P.-F."/>
            <person name="Lindquist E."/>
            <person name="Kamisugi Y."/>
            <person name="Tanahashi T."/>
            <person name="Sakakibara K."/>
            <person name="Fujita T."/>
            <person name="Oishi K."/>
            <person name="Shin-I T."/>
            <person name="Kuroki Y."/>
            <person name="Toyoda A."/>
            <person name="Suzuki Y."/>
            <person name="Hashimoto A."/>
            <person name="Yamaguchi K."/>
            <person name="Sugano A."/>
            <person name="Kohara Y."/>
            <person name="Fujiyama A."/>
            <person name="Anterola A."/>
            <person name="Aoki S."/>
            <person name="Ashton N."/>
            <person name="Barbazuk W.B."/>
            <person name="Barker E."/>
            <person name="Bennetzen J."/>
            <person name="Bezanilla M."/>
            <person name="Blankenship R."/>
            <person name="Cho S.H."/>
            <person name="Dutcher S."/>
            <person name="Estelle M."/>
            <person name="Fawcett J.A."/>
            <person name="Gundlach H."/>
            <person name="Hanada K."/>
            <person name="Heyl A."/>
            <person name="Hicks K.A."/>
            <person name="Hugh J."/>
            <person name="Lohr M."/>
            <person name="Mayer K."/>
            <person name="Melkozernov A."/>
            <person name="Murata T."/>
            <person name="Nelson D."/>
            <person name="Pils B."/>
            <person name="Prigge M."/>
            <person name="Reiss B."/>
            <person name="Renner T."/>
            <person name="Rombauts S."/>
            <person name="Rushton P."/>
            <person name="Sanderfoot A."/>
            <person name="Schween G."/>
            <person name="Shiu S.-H."/>
            <person name="Stueber K."/>
            <person name="Theodoulou F.L."/>
            <person name="Tu H."/>
            <person name="Van de Peer Y."/>
            <person name="Verrier P.J."/>
            <person name="Waters E."/>
            <person name="Wood A."/>
            <person name="Yang L."/>
            <person name="Cove D."/>
            <person name="Cuming A."/>
            <person name="Hasebe M."/>
            <person name="Lucas S."/>
            <person name="Mishler D.B."/>
            <person name="Reski R."/>
            <person name="Grigoriev I."/>
            <person name="Quatrano R.S."/>
            <person name="Boore J.L."/>
        </authorList>
    </citation>
    <scope>NUCLEOTIDE SEQUENCE [LARGE SCALE GENOMIC DNA]</scope>
    <source>
        <strain evidence="6 7">cv. Gransden 2004</strain>
    </source>
</reference>
<dbReference type="InterPro" id="IPR051912">
    <property type="entry name" value="Alkylbase_DNA_Glycosylase/TA"/>
</dbReference>
<evidence type="ECO:0000256" key="3">
    <source>
        <dbReference type="ARBA" id="ARBA00023204"/>
    </source>
</evidence>
<dbReference type="AlphaFoldDB" id="A0A2K1KG31"/>
<feature type="domain" description="HhH-GPD" evidence="4">
    <location>
        <begin position="142"/>
        <end position="298"/>
    </location>
</feature>
<reference evidence="5 7" key="2">
    <citation type="journal article" date="2018" name="Plant J.">
        <title>The Physcomitrella patens chromosome-scale assembly reveals moss genome structure and evolution.</title>
        <authorList>
            <person name="Lang D."/>
            <person name="Ullrich K.K."/>
            <person name="Murat F."/>
            <person name="Fuchs J."/>
            <person name="Jenkins J."/>
            <person name="Haas F.B."/>
            <person name="Piednoel M."/>
            <person name="Gundlach H."/>
            <person name="Van Bel M."/>
            <person name="Meyberg R."/>
            <person name="Vives C."/>
            <person name="Morata J."/>
            <person name="Symeonidi A."/>
            <person name="Hiss M."/>
            <person name="Muchero W."/>
            <person name="Kamisugi Y."/>
            <person name="Saleh O."/>
            <person name="Blanc G."/>
            <person name="Decker E.L."/>
            <person name="van Gessel N."/>
            <person name="Grimwood J."/>
            <person name="Hayes R.D."/>
            <person name="Graham S.W."/>
            <person name="Gunter L.E."/>
            <person name="McDaniel S.F."/>
            <person name="Hoernstein S.N.W."/>
            <person name="Larsson A."/>
            <person name="Li F.W."/>
            <person name="Perroud P.F."/>
            <person name="Phillips J."/>
            <person name="Ranjan P."/>
            <person name="Rokshar D.S."/>
            <person name="Rothfels C.J."/>
            <person name="Schneider L."/>
            <person name="Shu S."/>
            <person name="Stevenson D.W."/>
            <person name="Thummler F."/>
            <person name="Tillich M."/>
            <person name="Villarreal Aguilar J.C."/>
            <person name="Widiez T."/>
            <person name="Wong G.K."/>
            <person name="Wymore A."/>
            <person name="Zhang Y."/>
            <person name="Zimmer A.D."/>
            <person name="Quatrano R.S."/>
            <person name="Mayer K.F.X."/>
            <person name="Goodstein D."/>
            <person name="Casacuberta J.M."/>
            <person name="Vandepoele K."/>
            <person name="Reski R."/>
            <person name="Cuming A.C."/>
            <person name="Tuskan G.A."/>
            <person name="Maumus F."/>
            <person name="Salse J."/>
            <person name="Schmutz J."/>
            <person name="Rensing S.A."/>
        </authorList>
    </citation>
    <scope>NUCLEOTIDE SEQUENCE [LARGE SCALE GENOMIC DNA]</scope>
    <source>
        <strain evidence="6 7">cv. Gransden 2004</strain>
    </source>
</reference>
<dbReference type="CDD" id="cd00056">
    <property type="entry name" value="ENDO3c"/>
    <property type="match status" value="1"/>
</dbReference>
<dbReference type="GO" id="GO:0043916">
    <property type="term" value="F:DNA-7-methylguanine glycosylase activity"/>
    <property type="evidence" value="ECO:0000318"/>
    <property type="project" value="GO_Central"/>
</dbReference>
<dbReference type="InterPro" id="IPR003265">
    <property type="entry name" value="HhH-GPD_domain"/>
</dbReference>
<dbReference type="PANTHER" id="PTHR43003">
    <property type="entry name" value="DNA-3-METHYLADENINE GLYCOSYLASE"/>
    <property type="match status" value="1"/>
</dbReference>
<evidence type="ECO:0000256" key="2">
    <source>
        <dbReference type="ARBA" id="ARBA00022763"/>
    </source>
</evidence>
<dbReference type="GO" id="GO:0006285">
    <property type="term" value="P:base-excision repair, AP site formation"/>
    <property type="evidence" value="ECO:0000318"/>
    <property type="project" value="GO_Central"/>
</dbReference>
<accession>A0A2K1KG31</accession>
<dbReference type="EnsemblPlants" id="Pp3c6_17700V3.2">
    <property type="protein sequence ID" value="Pp3c6_17700V3.2"/>
    <property type="gene ID" value="Pp3c6_17700"/>
</dbReference>
<keyword evidence="7" id="KW-1185">Reference proteome</keyword>
<dbReference type="SUPFAM" id="SSF48150">
    <property type="entry name" value="DNA-glycosylase"/>
    <property type="match status" value="1"/>
</dbReference>
<dbReference type="Gramene" id="Pp3c6_17700V3.2">
    <property type="protein sequence ID" value="Pp3c6_17700V3.2"/>
    <property type="gene ID" value="Pp3c6_17700"/>
</dbReference>
<dbReference type="InterPro" id="IPR011257">
    <property type="entry name" value="DNA_glycosylase"/>
</dbReference>
<dbReference type="OrthoDB" id="415889at2759"/>
<protein>
    <recommendedName>
        <fullName evidence="4">HhH-GPD domain-containing protein</fullName>
    </recommendedName>
</protein>
<organism evidence="5">
    <name type="scientific">Physcomitrium patens</name>
    <name type="common">Spreading-leaved earth moss</name>
    <name type="synonym">Physcomitrella patens</name>
    <dbReference type="NCBI Taxonomy" id="3218"/>
    <lineage>
        <taxon>Eukaryota</taxon>
        <taxon>Viridiplantae</taxon>
        <taxon>Streptophyta</taxon>
        <taxon>Embryophyta</taxon>
        <taxon>Bryophyta</taxon>
        <taxon>Bryophytina</taxon>
        <taxon>Bryopsida</taxon>
        <taxon>Funariidae</taxon>
        <taxon>Funariales</taxon>
        <taxon>Funariaceae</taxon>
        <taxon>Physcomitrium</taxon>
    </lineage>
</organism>
<dbReference type="EnsemblPlants" id="Pp3c6_17700V3.1">
    <property type="protein sequence ID" value="Pp3c6_17700V3.1"/>
    <property type="gene ID" value="Pp3c6_17700"/>
</dbReference>
<dbReference type="SMART" id="SM00478">
    <property type="entry name" value="ENDO3c"/>
    <property type="match status" value="1"/>
</dbReference>
<dbReference type="GO" id="GO:0006307">
    <property type="term" value="P:DNA alkylation repair"/>
    <property type="evidence" value="ECO:0000318"/>
    <property type="project" value="GO_Central"/>
</dbReference>
<evidence type="ECO:0000313" key="7">
    <source>
        <dbReference type="Proteomes" id="UP000006727"/>
    </source>
</evidence>
<dbReference type="FunCoup" id="A0A2K1KG31">
    <property type="interactions" value="707"/>
</dbReference>
<dbReference type="GO" id="GO:0005634">
    <property type="term" value="C:nucleus"/>
    <property type="evidence" value="ECO:0000318"/>
    <property type="project" value="GO_Central"/>
</dbReference>
<dbReference type="OMA" id="IVCGQQL"/>
<evidence type="ECO:0000259" key="4">
    <source>
        <dbReference type="SMART" id="SM00478"/>
    </source>
</evidence>
<dbReference type="Gene3D" id="1.10.1670.40">
    <property type="match status" value="1"/>
</dbReference>
<reference evidence="6" key="3">
    <citation type="submission" date="2020-12" db="UniProtKB">
        <authorList>
            <consortium name="EnsemblPlants"/>
        </authorList>
    </citation>
    <scope>IDENTIFICATION</scope>
</reference>
<sequence>MRTSGPLSSGGVGRVLRSHTSKALPVSKITLKVKTGAKKGNTGAGAVAELEKKHKTSITTRIVSKTEVKLGASTSPTKIDDLTVTISDRSWTVTLSSADAIAEATKHLLAADANLACVIQKSNSPPFENDGNSFAALVRSIVSQQLAVKAAATIHARLVALCGGPQKVTPAAIAALTAGELRGAGISGRKEVYLHDLADKLVSGALSDEKLMAMEDEDDLVTALTAVKGIGVWSAHMFMIFHLHRPDVLPVGDLGIRKGFQKLFHLKHLPCAEEMHKLADSWRPYRSLASWYLWQLKDATTALNR</sequence>
<name>A0A2K1KG31_PHYPA</name>
<keyword evidence="3" id="KW-0234">DNA repair</keyword>
<dbReference type="FunFam" id="1.10.340.30:FF:000004">
    <property type="entry name" value="DNA-3-methyladenine glycosylase II"/>
    <property type="match status" value="1"/>
</dbReference>
<dbReference type="GO" id="GO:0008725">
    <property type="term" value="F:DNA-3-methyladenine glycosylase activity"/>
    <property type="evidence" value="ECO:0000318"/>
    <property type="project" value="GO_Central"/>
</dbReference>
<proteinExistence type="inferred from homology"/>
<dbReference type="Proteomes" id="UP000006727">
    <property type="component" value="Chromosome 6"/>
</dbReference>
<dbReference type="Gene3D" id="1.10.340.30">
    <property type="entry name" value="Hypothetical protein, domain 2"/>
    <property type="match status" value="1"/>
</dbReference>
<keyword evidence="2" id="KW-0227">DNA damage</keyword>
<dbReference type="Gramene" id="Pp3c6_17700V3.1">
    <property type="protein sequence ID" value="Pp3c6_17700V3.1"/>
    <property type="gene ID" value="Pp3c6_17700"/>
</dbReference>
<evidence type="ECO:0000313" key="6">
    <source>
        <dbReference type="EnsemblPlants" id="Pp3c6_17700V3.1"/>
    </source>
</evidence>
<dbReference type="KEGG" id="ppp:112283935"/>
<dbReference type="EMBL" id="ABEU02000006">
    <property type="protein sequence ID" value="PNR52728.1"/>
    <property type="molecule type" value="Genomic_DNA"/>
</dbReference>
<dbReference type="STRING" id="3218.A0A2K1KG31"/>
<dbReference type="Pfam" id="PF00730">
    <property type="entry name" value="HhH-GPD"/>
    <property type="match status" value="1"/>
</dbReference>
<dbReference type="PaxDb" id="3218-PP1S14_35V6.1"/>
<gene>
    <name evidence="6" type="primary">LOC112283935</name>
    <name evidence="5" type="ORF">PHYPA_009103</name>
</gene>
<comment type="similarity">
    <text evidence="1">Belongs to the alkylbase DNA glycosidase AlkA family.</text>
</comment>
<dbReference type="PANTHER" id="PTHR43003:SF5">
    <property type="entry name" value="DNA-3-METHYLADENINE GLYCOSYLASE"/>
    <property type="match status" value="1"/>
</dbReference>